<dbReference type="CDD" id="cd07920">
    <property type="entry name" value="Pumilio"/>
    <property type="match status" value="1"/>
</dbReference>
<dbReference type="Pfam" id="PF00806">
    <property type="entry name" value="PUF"/>
    <property type="match status" value="7"/>
</dbReference>
<comment type="function">
    <text evidence="4">Sequence-specific RNA-binding protein that regulates translation and mRNA stability by binding the 3'-UTR of target mRNAs.</text>
</comment>
<protein>
    <submittedName>
        <fullName evidence="8">RNA metabolism protein</fullName>
    </submittedName>
</protein>
<dbReference type="PANTHER" id="PTHR12537:SF63">
    <property type="entry name" value="PUMILIO HOMOLOG 15"/>
    <property type="match status" value="1"/>
</dbReference>
<dbReference type="EMBL" id="BAABME010006417">
    <property type="protein sequence ID" value="GAA0168307.1"/>
    <property type="molecule type" value="Genomic_DNA"/>
</dbReference>
<keyword evidence="9" id="KW-1185">Reference proteome</keyword>
<organism evidence="8 9">
    <name type="scientific">Lithospermum erythrorhizon</name>
    <name type="common">Purple gromwell</name>
    <name type="synonym">Lithospermum officinale var. erythrorhizon</name>
    <dbReference type="NCBI Taxonomy" id="34254"/>
    <lineage>
        <taxon>Eukaryota</taxon>
        <taxon>Viridiplantae</taxon>
        <taxon>Streptophyta</taxon>
        <taxon>Embryophyta</taxon>
        <taxon>Tracheophyta</taxon>
        <taxon>Spermatophyta</taxon>
        <taxon>Magnoliopsida</taxon>
        <taxon>eudicotyledons</taxon>
        <taxon>Gunneridae</taxon>
        <taxon>Pentapetalae</taxon>
        <taxon>asterids</taxon>
        <taxon>lamiids</taxon>
        <taxon>Boraginales</taxon>
        <taxon>Boraginaceae</taxon>
        <taxon>Boraginoideae</taxon>
        <taxon>Lithospermeae</taxon>
        <taxon>Lithospermum</taxon>
    </lineage>
</organism>
<evidence type="ECO:0000256" key="2">
    <source>
        <dbReference type="ARBA" id="ARBA00022845"/>
    </source>
</evidence>
<dbReference type="PROSITE" id="PS50303">
    <property type="entry name" value="PUM_HD"/>
    <property type="match status" value="1"/>
</dbReference>
<dbReference type="InterPro" id="IPR033712">
    <property type="entry name" value="Pumilio_RNA-bd"/>
</dbReference>
<dbReference type="InterPro" id="IPR033133">
    <property type="entry name" value="PUM-HD"/>
</dbReference>
<feature type="repeat" description="Pumilio" evidence="5">
    <location>
        <begin position="470"/>
        <end position="505"/>
    </location>
</feature>
<evidence type="ECO:0000256" key="3">
    <source>
        <dbReference type="ARBA" id="ARBA00022884"/>
    </source>
</evidence>
<keyword evidence="1" id="KW-0677">Repeat</keyword>
<evidence type="ECO:0000259" key="7">
    <source>
        <dbReference type="PROSITE" id="PS50303"/>
    </source>
</evidence>
<feature type="repeat" description="Pumilio" evidence="5">
    <location>
        <begin position="434"/>
        <end position="469"/>
    </location>
</feature>
<dbReference type="GO" id="GO:0003729">
    <property type="term" value="F:mRNA binding"/>
    <property type="evidence" value="ECO:0007669"/>
    <property type="project" value="TreeGrafter"/>
</dbReference>
<name>A0AAV3QW09_LITER</name>
<feature type="domain" description="PUM-HD" evidence="7">
    <location>
        <begin position="220"/>
        <end position="570"/>
    </location>
</feature>
<gene>
    <name evidence="8" type="ORF">LIER_23055</name>
</gene>
<proteinExistence type="predicted"/>
<evidence type="ECO:0000256" key="4">
    <source>
        <dbReference type="ARBA" id="ARBA00058490"/>
    </source>
</evidence>
<dbReference type="InterPro" id="IPR001313">
    <property type="entry name" value="Pumilio_RNA-bd_rpt"/>
</dbReference>
<dbReference type="SMART" id="SM00025">
    <property type="entry name" value="Pumilio"/>
    <property type="match status" value="7"/>
</dbReference>
<dbReference type="GO" id="GO:0005737">
    <property type="term" value="C:cytoplasm"/>
    <property type="evidence" value="ECO:0007669"/>
    <property type="project" value="TreeGrafter"/>
</dbReference>
<accession>A0AAV3QW09</accession>
<dbReference type="Gene3D" id="1.25.10.10">
    <property type="entry name" value="Leucine-rich Repeat Variant"/>
    <property type="match status" value="1"/>
</dbReference>
<evidence type="ECO:0000256" key="1">
    <source>
        <dbReference type="ARBA" id="ARBA00022737"/>
    </source>
</evidence>
<comment type="caution">
    <text evidence="8">The sequence shown here is derived from an EMBL/GenBank/DDBJ whole genome shotgun (WGS) entry which is preliminary data.</text>
</comment>
<evidence type="ECO:0000313" key="8">
    <source>
        <dbReference type="EMBL" id="GAA0168307.1"/>
    </source>
</evidence>
<dbReference type="SUPFAM" id="SSF48371">
    <property type="entry name" value="ARM repeat"/>
    <property type="match status" value="1"/>
</dbReference>
<dbReference type="GO" id="GO:0006417">
    <property type="term" value="P:regulation of translation"/>
    <property type="evidence" value="ECO:0007669"/>
    <property type="project" value="UniProtKB-KW"/>
</dbReference>
<feature type="repeat" description="Pumilio" evidence="5">
    <location>
        <begin position="398"/>
        <end position="433"/>
    </location>
</feature>
<feature type="region of interest" description="Disordered" evidence="6">
    <location>
        <begin position="1"/>
        <end position="30"/>
    </location>
</feature>
<dbReference type="AlphaFoldDB" id="A0AAV3QW09"/>
<feature type="repeat" description="Pumilio" evidence="5">
    <location>
        <begin position="506"/>
        <end position="544"/>
    </location>
</feature>
<feature type="repeat" description="Pumilio" evidence="5">
    <location>
        <begin position="286"/>
        <end position="322"/>
    </location>
</feature>
<evidence type="ECO:0000256" key="6">
    <source>
        <dbReference type="SAM" id="MobiDB-lite"/>
    </source>
</evidence>
<dbReference type="FunFam" id="1.25.10.10:FF:000237">
    <property type="entry name" value="Pumilio homolog 9"/>
    <property type="match status" value="1"/>
</dbReference>
<keyword evidence="2" id="KW-0810">Translation regulation</keyword>
<dbReference type="InterPro" id="IPR016024">
    <property type="entry name" value="ARM-type_fold"/>
</dbReference>
<keyword evidence="3" id="KW-0694">RNA-binding</keyword>
<dbReference type="PANTHER" id="PTHR12537">
    <property type="entry name" value="RNA BINDING PROTEIN PUMILIO-RELATED"/>
    <property type="match status" value="1"/>
</dbReference>
<dbReference type="Proteomes" id="UP001454036">
    <property type="component" value="Unassembled WGS sequence"/>
</dbReference>
<evidence type="ECO:0000256" key="5">
    <source>
        <dbReference type="PROSITE-ProRule" id="PRU00317"/>
    </source>
</evidence>
<dbReference type="InterPro" id="IPR011989">
    <property type="entry name" value="ARM-like"/>
</dbReference>
<evidence type="ECO:0000313" key="9">
    <source>
        <dbReference type="Proteomes" id="UP001454036"/>
    </source>
</evidence>
<reference evidence="8 9" key="1">
    <citation type="submission" date="2024-01" db="EMBL/GenBank/DDBJ databases">
        <title>The complete chloroplast genome sequence of Lithospermum erythrorhizon: insights into the phylogenetic relationship among Boraginaceae species and the maternal lineages of purple gromwells.</title>
        <authorList>
            <person name="Okada T."/>
            <person name="Watanabe K."/>
        </authorList>
    </citation>
    <scope>NUCLEOTIDE SEQUENCE [LARGE SCALE GENOMIC DNA]</scope>
</reference>
<sequence length="579" mass="64127">MEQRGIEPPHFSPENLLRHLSPPYPTPQTTPLFCGPLTTNDHQQLASSFSSLSLSFPANHHLLKAPSPPPLPLPPPPFEVAGGTLTGSYWCPSSQQGVNNNNNKNNNNNDGNLMRAQNGAVHLNNFFNASFVGPTTSGVHGGFLVGPVPRGSTFGGGGGGGGGPSYGIPSRLDFYDVGQRGNVFGQLGQFYGQNKHDPTSRIENVTCPRFSQTTCFYEGQMDNFVPRNSNYNDKLLYEFKHMSDNYCIKYFKGLIVSFAQDQSWSKILQKKIEEKNVDDIEFVVAEVVDYVCDLMKNQFGGYFIQKLFGMCNEDQRTRIIVAATRMSFELVNVCLCSHGAKTVQILMENLNTPQQISLVISSLSTGAVVLSSDPHGQHVIRCCLTNFSYEFNKLLLDKIVQNCIKIATNKSGCCVLQLCVEHSHGELRERLIDEVIANAIHLAQDPFGNYVVQHLVGLGIPKITADLIQHLRGKFTTLSCNKFASNVVEKFLLESGEEHATTIIEDLLENSKAASMLLINPYGNFVIQTALTVSQGKVFKKLLDLILENAPSMRNNIYAEKIFAWFEKRNVSLGNFMNK</sequence>
<dbReference type="PROSITE" id="PS50302">
    <property type="entry name" value="PUM"/>
    <property type="match status" value="5"/>
</dbReference>